<protein>
    <submittedName>
        <fullName evidence="2">Uncharacterized protein</fullName>
    </submittedName>
</protein>
<dbReference type="AlphaFoldDB" id="B4RHG1"/>
<dbReference type="EMBL" id="CP000747">
    <property type="protein sequence ID" value="ACG77421.1"/>
    <property type="molecule type" value="Genomic_DNA"/>
</dbReference>
<evidence type="ECO:0000256" key="1">
    <source>
        <dbReference type="SAM" id="MobiDB-lite"/>
    </source>
</evidence>
<dbReference type="KEGG" id="pzu:PHZ_c1007"/>
<dbReference type="Proteomes" id="UP000001868">
    <property type="component" value="Chromosome"/>
</dbReference>
<accession>B4RHG1</accession>
<evidence type="ECO:0000313" key="3">
    <source>
        <dbReference type="Proteomes" id="UP000001868"/>
    </source>
</evidence>
<proteinExistence type="predicted"/>
<dbReference type="HOGENOM" id="CLU_1081209_0_0_5"/>
<reference evidence="2 3" key="1">
    <citation type="journal article" date="2008" name="BMC Genomics">
        <title>Complete genome of Phenylobacterium zucineum - a novel facultative intracellular bacterium isolated from human erythroleukemia cell line K562.</title>
        <authorList>
            <person name="Luo Y."/>
            <person name="Xu X."/>
            <person name="Ding Z."/>
            <person name="Liu Z."/>
            <person name="Zhang B."/>
            <person name="Yan Z."/>
            <person name="Sun J."/>
            <person name="Hu S."/>
            <person name="Hu X."/>
        </authorList>
    </citation>
    <scope>NUCLEOTIDE SEQUENCE [LARGE SCALE GENOMIC DNA]</scope>
    <source>
        <strain evidence="2 3">HLK1</strain>
    </source>
</reference>
<sequence length="257" mass="25968">MTAAAAAAAEAAAAAAGQIAAAAAAVVPARAARPDIRFAAVVPAAPTGPHEHRQVGVSAVGLHAAAAAAKEPSGRASLAAVAAHRAVAGERDAAERQVCAVREDPPAQARAAAAGATLVVAAAAAPALGQAVGDGQVADLDADVAGPEHPVEPGAADRQARSAAPVDDQVLQDLRQVVGQGDGRPIRQVEHDGVRPRIRLGEQDRLAQGPRRRRTHGIGGAGDDVRGHDRLPWNPLRVPAGRAPSPRTRVIGSRRFL</sequence>
<feature type="region of interest" description="Disordered" evidence="1">
    <location>
        <begin position="199"/>
        <end position="257"/>
    </location>
</feature>
<gene>
    <name evidence="2" type="ordered locus">PHZ_c1007</name>
</gene>
<name>B4RHG1_PHEZH</name>
<organism evidence="2 3">
    <name type="scientific">Phenylobacterium zucineum (strain HLK1)</name>
    <dbReference type="NCBI Taxonomy" id="450851"/>
    <lineage>
        <taxon>Bacteria</taxon>
        <taxon>Pseudomonadati</taxon>
        <taxon>Pseudomonadota</taxon>
        <taxon>Alphaproteobacteria</taxon>
        <taxon>Caulobacterales</taxon>
        <taxon>Caulobacteraceae</taxon>
        <taxon>Phenylobacterium</taxon>
    </lineage>
</organism>
<keyword evidence="3" id="KW-1185">Reference proteome</keyword>
<evidence type="ECO:0000313" key="2">
    <source>
        <dbReference type="EMBL" id="ACG77421.1"/>
    </source>
</evidence>